<keyword evidence="3" id="KW-0221">Differentiation</keyword>
<sequence length="510" mass="55785">MVQLLQLAVDCTAQYPDKRPSMADVMSQVEQLGRSSSGKETHEIHDNLNGSPASPLANNSGHCFRIGNLPTIVRKNCIIQVIQQSRKMGSKGRIPPPHLRYPLPGPGMVHSDPFGLVIPPRPGPFPHFDMLPPPEIMEQKLAAQHVEMQKLGTENQRIAATHGTLRQELAAAQHELQILHAQIGAVTSEREQQMKSLTDKIAKMEAELKAAEPVKAELQQAHSEAQNLALAREELLSKVHQLNQEIQRAHVDVQQIPALMAELESLRQEYQHCRATFDYEKKLYNDHLESLQVMEKNYMMMTREVEKLRAGLMNASNVDKRIVGQYGGATGNNENNASGHPVGQKTYEDGYGIHQRHGVLPPASIGANVGASSAYAGSQSGSGPMRSGYEMSRGPAYDLSRATGYESQRVPVNDAQRGPIYDGQRTHVYDAHRGAGYDTHRGSINDPSRGATYDAAARSVAVPHGQAAPQNNGPYGSATPPGQAGNAYEPPTRGGNPDRRELYHPTFSQG</sequence>
<evidence type="ECO:0008006" key="10">
    <source>
        <dbReference type="Google" id="ProtNLM"/>
    </source>
</evidence>
<dbReference type="EMBL" id="JBBPBN010000047">
    <property type="protein sequence ID" value="KAK8994880.1"/>
    <property type="molecule type" value="Genomic_DNA"/>
</dbReference>
<gene>
    <name evidence="8" type="ORF">V6N11_045948</name>
</gene>
<dbReference type="Gene3D" id="1.10.287.1490">
    <property type="match status" value="1"/>
</dbReference>
<evidence type="ECO:0000256" key="2">
    <source>
        <dbReference type="ARBA" id="ARBA00022473"/>
    </source>
</evidence>
<feature type="region of interest" description="Disordered" evidence="7">
    <location>
        <begin position="373"/>
        <end position="424"/>
    </location>
</feature>
<keyword evidence="4 6" id="KW-0175">Coiled coil</keyword>
<keyword evidence="2" id="KW-0217">Developmental protein</keyword>
<name>A0ABR2Q2I6_9ROSI</name>
<keyword evidence="9" id="KW-1185">Reference proteome</keyword>
<comment type="similarity">
    <text evidence="1">Belongs to the FLX family.</text>
</comment>
<comment type="caution">
    <text evidence="8">The sequence shown here is derived from an EMBL/GenBank/DDBJ whole genome shotgun (WGS) entry which is preliminary data.</text>
</comment>
<feature type="region of interest" description="Disordered" evidence="7">
    <location>
        <begin position="461"/>
        <end position="510"/>
    </location>
</feature>
<evidence type="ECO:0000256" key="5">
    <source>
        <dbReference type="ARBA" id="ARBA00023089"/>
    </source>
</evidence>
<dbReference type="PANTHER" id="PTHR33405:SF4">
    <property type="entry name" value="PROTEIN FLX-LIKE 2"/>
    <property type="match status" value="1"/>
</dbReference>
<evidence type="ECO:0000256" key="1">
    <source>
        <dbReference type="ARBA" id="ARBA00005405"/>
    </source>
</evidence>
<dbReference type="InterPro" id="IPR040353">
    <property type="entry name" value="FLX/FLX-like"/>
</dbReference>
<protein>
    <recommendedName>
        <fullName evidence="10">Protein FLX-like 2</fullName>
    </recommendedName>
</protein>
<evidence type="ECO:0000256" key="6">
    <source>
        <dbReference type="SAM" id="Coils"/>
    </source>
</evidence>
<evidence type="ECO:0000256" key="4">
    <source>
        <dbReference type="ARBA" id="ARBA00023054"/>
    </source>
</evidence>
<feature type="region of interest" description="Disordered" evidence="7">
    <location>
        <begin position="30"/>
        <end position="54"/>
    </location>
</feature>
<feature type="region of interest" description="Disordered" evidence="7">
    <location>
        <begin position="326"/>
        <end position="348"/>
    </location>
</feature>
<dbReference type="Proteomes" id="UP001396334">
    <property type="component" value="Unassembled WGS sequence"/>
</dbReference>
<feature type="coiled-coil region" evidence="6">
    <location>
        <begin position="187"/>
        <end position="252"/>
    </location>
</feature>
<feature type="compositionally biased region" description="Low complexity" evidence="7">
    <location>
        <begin position="373"/>
        <end position="383"/>
    </location>
</feature>
<evidence type="ECO:0000256" key="7">
    <source>
        <dbReference type="SAM" id="MobiDB-lite"/>
    </source>
</evidence>
<reference evidence="8 9" key="1">
    <citation type="journal article" date="2024" name="G3 (Bethesda)">
        <title>Genome assembly of Hibiscus sabdariffa L. provides insights into metabolisms of medicinal natural products.</title>
        <authorList>
            <person name="Kim T."/>
        </authorList>
    </citation>
    <scope>NUCLEOTIDE SEQUENCE [LARGE SCALE GENOMIC DNA]</scope>
    <source>
        <strain evidence="8">TK-2024</strain>
        <tissue evidence="8">Old leaves</tissue>
    </source>
</reference>
<evidence type="ECO:0000313" key="9">
    <source>
        <dbReference type="Proteomes" id="UP001396334"/>
    </source>
</evidence>
<evidence type="ECO:0000256" key="3">
    <source>
        <dbReference type="ARBA" id="ARBA00022782"/>
    </source>
</evidence>
<dbReference type="PANTHER" id="PTHR33405">
    <property type="entry name" value="PROTEIN FLX-LIKE 2"/>
    <property type="match status" value="1"/>
</dbReference>
<organism evidence="8 9">
    <name type="scientific">Hibiscus sabdariffa</name>
    <name type="common">roselle</name>
    <dbReference type="NCBI Taxonomy" id="183260"/>
    <lineage>
        <taxon>Eukaryota</taxon>
        <taxon>Viridiplantae</taxon>
        <taxon>Streptophyta</taxon>
        <taxon>Embryophyta</taxon>
        <taxon>Tracheophyta</taxon>
        <taxon>Spermatophyta</taxon>
        <taxon>Magnoliopsida</taxon>
        <taxon>eudicotyledons</taxon>
        <taxon>Gunneridae</taxon>
        <taxon>Pentapetalae</taxon>
        <taxon>rosids</taxon>
        <taxon>malvids</taxon>
        <taxon>Malvales</taxon>
        <taxon>Malvaceae</taxon>
        <taxon>Malvoideae</taxon>
        <taxon>Hibiscus</taxon>
    </lineage>
</organism>
<feature type="compositionally biased region" description="Basic and acidic residues" evidence="7">
    <location>
        <begin position="37"/>
        <end position="46"/>
    </location>
</feature>
<accession>A0ABR2Q2I6</accession>
<proteinExistence type="inferred from homology"/>
<evidence type="ECO:0000313" key="8">
    <source>
        <dbReference type="EMBL" id="KAK8994880.1"/>
    </source>
</evidence>
<keyword evidence="5" id="KW-0287">Flowering</keyword>